<dbReference type="InterPro" id="IPR013780">
    <property type="entry name" value="Glyco_hydro_b"/>
</dbReference>
<keyword evidence="2" id="KW-0378">Hydrolase</keyword>
<dbReference type="GO" id="GO:0004553">
    <property type="term" value="F:hydrolase activity, hydrolyzing O-glycosyl compounds"/>
    <property type="evidence" value="ECO:0007669"/>
    <property type="project" value="InterPro"/>
</dbReference>
<evidence type="ECO:0000259" key="3">
    <source>
        <dbReference type="Pfam" id="PF01055"/>
    </source>
</evidence>
<dbReference type="Pfam" id="PF01055">
    <property type="entry name" value="Glyco_hydro_31_2nd"/>
    <property type="match status" value="1"/>
</dbReference>
<evidence type="ECO:0000313" key="5">
    <source>
        <dbReference type="EMBL" id="OTF70102.1"/>
    </source>
</evidence>
<feature type="domain" description="Glycosyl hydrolase family 31 C-terminal" evidence="4">
    <location>
        <begin position="361"/>
        <end position="446"/>
    </location>
</feature>
<protein>
    <submittedName>
        <fullName evidence="5">Alpha-glucosidase-like protein</fullName>
    </submittedName>
</protein>
<evidence type="ECO:0000259" key="4">
    <source>
        <dbReference type="Pfam" id="PF21365"/>
    </source>
</evidence>
<dbReference type="Gene3D" id="2.60.40.1180">
    <property type="entry name" value="Golgi alpha-mannosidase II"/>
    <property type="match status" value="2"/>
</dbReference>
<dbReference type="Proteomes" id="UP000194236">
    <property type="component" value="Unassembled WGS sequence"/>
</dbReference>
<comment type="similarity">
    <text evidence="1 2">Belongs to the glycosyl hydrolase 31 family.</text>
</comment>
<evidence type="ECO:0000256" key="2">
    <source>
        <dbReference type="RuleBase" id="RU361185"/>
    </source>
</evidence>
<comment type="caution">
    <text evidence="5">The sequence shown here is derived from an EMBL/GenBank/DDBJ whole genome shotgun (WGS) entry which is preliminary data.</text>
</comment>
<dbReference type="InterPro" id="IPR017853">
    <property type="entry name" value="GH"/>
</dbReference>
<feature type="domain" description="Glycoside hydrolase family 31 TIM barrel" evidence="3">
    <location>
        <begin position="1"/>
        <end position="352"/>
    </location>
</feature>
<dbReference type="PANTHER" id="PTHR22762">
    <property type="entry name" value="ALPHA-GLUCOSIDASE"/>
    <property type="match status" value="1"/>
</dbReference>
<proteinExistence type="inferred from homology"/>
<dbReference type="EMBL" id="MUJZ01067286">
    <property type="protein sequence ID" value="OTF70102.1"/>
    <property type="molecule type" value="Genomic_DNA"/>
</dbReference>
<gene>
    <name evidence="5" type="ORF">BLA29_003223</name>
</gene>
<evidence type="ECO:0000313" key="6">
    <source>
        <dbReference type="Proteomes" id="UP000194236"/>
    </source>
</evidence>
<dbReference type="OrthoDB" id="5839090at2759"/>
<dbReference type="InterPro" id="IPR048395">
    <property type="entry name" value="Glyco_hydro_31_C"/>
</dbReference>
<dbReference type="PANTHER" id="PTHR22762:SF133">
    <property type="entry name" value="P-TYPE DOMAIN-CONTAINING PROTEIN"/>
    <property type="match status" value="1"/>
</dbReference>
<dbReference type="Gene3D" id="3.20.20.80">
    <property type="entry name" value="Glycosidases"/>
    <property type="match status" value="1"/>
</dbReference>
<keyword evidence="6" id="KW-1185">Reference proteome</keyword>
<dbReference type="SUPFAM" id="SSF51011">
    <property type="entry name" value="Glycosyl hydrolase domain"/>
    <property type="match status" value="1"/>
</dbReference>
<reference evidence="5 6" key="1">
    <citation type="submission" date="2017-03" db="EMBL/GenBank/DDBJ databases">
        <title>Genome Survey of Euroglyphus maynei.</title>
        <authorList>
            <person name="Arlian L.G."/>
            <person name="Morgan M.S."/>
            <person name="Rider S.D."/>
        </authorList>
    </citation>
    <scope>NUCLEOTIDE SEQUENCE [LARGE SCALE GENOMIC DNA]</scope>
    <source>
        <strain evidence="5">Arlian Lab</strain>
        <tissue evidence="5">Whole body</tissue>
    </source>
</reference>
<dbReference type="AlphaFoldDB" id="A0A1Y3ANS1"/>
<accession>A0A1Y3ANS1</accession>
<keyword evidence="2" id="KW-0326">Glycosidase</keyword>
<dbReference type="InterPro" id="IPR000322">
    <property type="entry name" value="Glyco_hydro_31_TIM"/>
</dbReference>
<dbReference type="SUPFAM" id="SSF51445">
    <property type="entry name" value="(Trans)glycosidases"/>
    <property type="match status" value="1"/>
</dbReference>
<name>A0A1Y3ANS1_EURMA</name>
<evidence type="ECO:0000256" key="1">
    <source>
        <dbReference type="ARBA" id="ARBA00007806"/>
    </source>
</evidence>
<sequence length="617" mass="71218">MPPYWSLGFHMCHTQCSLPKISETISKLRSKSIPIESDCGTSMKIDQNEFNKFAVKLHDENIRWISAIIPHLLTPDGPLADLWKKNVLMKKPDKPYSGMMTGCTKNRNPNGQCIIIAQNQQAYFPDLFNRNGRNLYANNELNNNADGFILDWNIPVNLANGNHSCLSMLNQYKWNYYYFAHLNDKNPCLDLLLSELDNDVSNQTIGPYLALHNLYGLKHSQAVYEKFRQNGKKRPFIMSLATFLGNGRYGGHLSTPINGSWEMLQYSMKQMLDFSLFGIPMSGFPVGGYKGEKREKNGNLMRQWFQLASMQPFMIAYSGYSQTDIQFIGSLENTIRSATKTRYRILPYLYTLFYHASNDGDLVAQPLFVQFPTDVYTYKIQNQYMLGSALMISPSLEMDRSSIIVHFPKGRWYDFYSGQIAWNNDYGIAELSVVNINIHLRGGHLIVQQEASMTIEDTRMKNGFQLYGGFDRQRKAHGELYMDAGDDPFPANRFMQVFFNAEYTNLTITIEQTKDFCRAMKNQLQKKYNTILETVKLCGVIEKPNPYSVDVYEWIDSHKTMKKLRTITGNKSIQFDAKLGVLMIKTDLDLCDVPYSDEKFSSHEFFLNWNFTKYENR</sequence>
<dbReference type="Pfam" id="PF21365">
    <property type="entry name" value="Glyco_hydro_31_3rd"/>
    <property type="match status" value="1"/>
</dbReference>
<dbReference type="GO" id="GO:0005975">
    <property type="term" value="P:carbohydrate metabolic process"/>
    <property type="evidence" value="ECO:0007669"/>
    <property type="project" value="InterPro"/>
</dbReference>
<organism evidence="5 6">
    <name type="scientific">Euroglyphus maynei</name>
    <name type="common">Mayne's house dust mite</name>
    <dbReference type="NCBI Taxonomy" id="6958"/>
    <lineage>
        <taxon>Eukaryota</taxon>
        <taxon>Metazoa</taxon>
        <taxon>Ecdysozoa</taxon>
        <taxon>Arthropoda</taxon>
        <taxon>Chelicerata</taxon>
        <taxon>Arachnida</taxon>
        <taxon>Acari</taxon>
        <taxon>Acariformes</taxon>
        <taxon>Sarcoptiformes</taxon>
        <taxon>Astigmata</taxon>
        <taxon>Psoroptidia</taxon>
        <taxon>Analgoidea</taxon>
        <taxon>Pyroglyphidae</taxon>
        <taxon>Pyroglyphinae</taxon>
        <taxon>Euroglyphus</taxon>
    </lineage>
</organism>